<keyword evidence="11" id="KW-1185">Reference proteome</keyword>
<name>A0A6P8NX98_GEOSA</name>
<dbReference type="GO" id="GO:0004984">
    <property type="term" value="F:olfactory receptor activity"/>
    <property type="evidence" value="ECO:0007669"/>
    <property type="project" value="InterPro"/>
</dbReference>
<dbReference type="InterPro" id="IPR017452">
    <property type="entry name" value="GPCR_Rhodpsn_7TM"/>
</dbReference>
<accession>A0A6P8NX98</accession>
<dbReference type="Proteomes" id="UP000515159">
    <property type="component" value="Chromosome 14"/>
</dbReference>
<dbReference type="GO" id="GO:0005886">
    <property type="term" value="C:plasma membrane"/>
    <property type="evidence" value="ECO:0007669"/>
    <property type="project" value="UniProtKB-SubCell"/>
</dbReference>
<keyword evidence="2 8" id="KW-0812">Transmembrane</keyword>
<dbReference type="PROSITE" id="PS00237">
    <property type="entry name" value="G_PROTEIN_RECEP_F1_1"/>
    <property type="match status" value="1"/>
</dbReference>
<gene>
    <name evidence="12" type="primary">LOC117348156</name>
</gene>
<keyword evidence="4 8" id="KW-0297">G-protein coupled receptor</keyword>
<evidence type="ECO:0000256" key="8">
    <source>
        <dbReference type="RuleBase" id="RU000688"/>
    </source>
</evidence>
<comment type="similarity">
    <text evidence="8">Belongs to the G-protein coupled receptor 1 family.</text>
</comment>
<evidence type="ECO:0000256" key="4">
    <source>
        <dbReference type="ARBA" id="ARBA00023040"/>
    </source>
</evidence>
<dbReference type="OrthoDB" id="9898419at2759"/>
<dbReference type="InterPro" id="IPR000276">
    <property type="entry name" value="GPCR_Rhodpsn"/>
</dbReference>
<keyword evidence="5 9" id="KW-0472">Membrane</keyword>
<dbReference type="PRINTS" id="PR00237">
    <property type="entry name" value="GPCRRHODOPSN"/>
</dbReference>
<organism evidence="11 12">
    <name type="scientific">Geotrypetes seraphini</name>
    <name type="common">Gaboon caecilian</name>
    <name type="synonym">Caecilia seraphini</name>
    <dbReference type="NCBI Taxonomy" id="260995"/>
    <lineage>
        <taxon>Eukaryota</taxon>
        <taxon>Metazoa</taxon>
        <taxon>Chordata</taxon>
        <taxon>Craniata</taxon>
        <taxon>Vertebrata</taxon>
        <taxon>Euteleostomi</taxon>
        <taxon>Amphibia</taxon>
        <taxon>Gymnophiona</taxon>
        <taxon>Geotrypetes</taxon>
    </lineage>
</organism>
<feature type="transmembrane region" description="Helical" evidence="9">
    <location>
        <begin position="272"/>
        <end position="291"/>
    </location>
</feature>
<evidence type="ECO:0000256" key="1">
    <source>
        <dbReference type="ARBA" id="ARBA00004141"/>
    </source>
</evidence>
<dbReference type="PRINTS" id="PR00245">
    <property type="entry name" value="OLFACTORYR"/>
</dbReference>
<dbReference type="GO" id="GO:0004930">
    <property type="term" value="F:G protein-coupled receptor activity"/>
    <property type="evidence" value="ECO:0007669"/>
    <property type="project" value="UniProtKB-KW"/>
</dbReference>
<feature type="transmembrane region" description="Helical" evidence="9">
    <location>
        <begin position="242"/>
        <end position="260"/>
    </location>
</feature>
<dbReference type="GeneID" id="117348156"/>
<dbReference type="AlphaFoldDB" id="A0A6P8NX98"/>
<reference evidence="12" key="1">
    <citation type="submission" date="2025-08" db="UniProtKB">
        <authorList>
            <consortium name="RefSeq"/>
        </authorList>
    </citation>
    <scope>IDENTIFICATION</scope>
</reference>
<protein>
    <recommendedName>
        <fullName evidence="9">Olfactory receptor</fullName>
    </recommendedName>
</protein>
<evidence type="ECO:0000256" key="7">
    <source>
        <dbReference type="ARBA" id="ARBA00023224"/>
    </source>
</evidence>
<keyword evidence="7 8" id="KW-0807">Transducer</keyword>
<dbReference type="InterPro" id="IPR000725">
    <property type="entry name" value="Olfact_rcpt"/>
</dbReference>
<evidence type="ECO:0000313" key="12">
    <source>
        <dbReference type="RefSeq" id="XP_033775749.1"/>
    </source>
</evidence>
<dbReference type="RefSeq" id="XP_033775749.1">
    <property type="nucleotide sequence ID" value="XM_033919858.1"/>
</dbReference>
<dbReference type="FunFam" id="1.20.1070.10:FF:000003">
    <property type="entry name" value="Olfactory receptor"/>
    <property type="match status" value="1"/>
</dbReference>
<evidence type="ECO:0000256" key="3">
    <source>
        <dbReference type="ARBA" id="ARBA00022989"/>
    </source>
</evidence>
<dbReference type="SUPFAM" id="SSF81321">
    <property type="entry name" value="Family A G protein-coupled receptor-like"/>
    <property type="match status" value="1"/>
</dbReference>
<evidence type="ECO:0000256" key="9">
    <source>
        <dbReference type="RuleBase" id="RU363047"/>
    </source>
</evidence>
<comment type="subcellular location">
    <subcellularLocation>
        <location evidence="9">Cell membrane</location>
        <topology evidence="9">Multi-pass membrane protein</topology>
    </subcellularLocation>
    <subcellularLocation>
        <location evidence="1">Membrane</location>
        <topology evidence="1">Multi-pass membrane protein</topology>
    </subcellularLocation>
</comment>
<feature type="transmembrane region" description="Helical" evidence="9">
    <location>
        <begin position="132"/>
        <end position="158"/>
    </location>
</feature>
<dbReference type="Gene3D" id="1.20.1070.10">
    <property type="entry name" value="Rhodopsin 7-helix transmembrane proteins"/>
    <property type="match status" value="1"/>
</dbReference>
<feature type="transmembrane region" description="Helical" evidence="9">
    <location>
        <begin position="98"/>
        <end position="120"/>
    </location>
</feature>
<dbReference type="InParanoid" id="A0A6P8NX98"/>
<dbReference type="PANTHER" id="PTHR48018">
    <property type="entry name" value="OLFACTORY RECEPTOR"/>
    <property type="match status" value="1"/>
</dbReference>
<feature type="transmembrane region" description="Helical" evidence="9">
    <location>
        <begin position="197"/>
        <end position="221"/>
    </location>
</feature>
<proteinExistence type="inferred from homology"/>
<feature type="domain" description="G-protein coupled receptors family 1 profile" evidence="10">
    <location>
        <begin position="41"/>
        <end position="289"/>
    </location>
</feature>
<evidence type="ECO:0000256" key="6">
    <source>
        <dbReference type="ARBA" id="ARBA00023170"/>
    </source>
</evidence>
<keyword evidence="3 9" id="KW-1133">Transmembrane helix</keyword>
<dbReference type="Pfam" id="PF13853">
    <property type="entry name" value="7tm_4"/>
    <property type="match status" value="1"/>
</dbReference>
<keyword evidence="9" id="KW-0716">Sensory transduction</keyword>
<evidence type="ECO:0000256" key="5">
    <source>
        <dbReference type="ARBA" id="ARBA00023136"/>
    </source>
</evidence>
<feature type="transmembrane region" description="Helical" evidence="9">
    <location>
        <begin position="60"/>
        <end position="78"/>
    </location>
</feature>
<keyword evidence="9" id="KW-1003">Cell membrane</keyword>
<keyword evidence="6 8" id="KW-0675">Receptor</keyword>
<feature type="transmembrane region" description="Helical" evidence="9">
    <location>
        <begin position="25"/>
        <end position="48"/>
    </location>
</feature>
<evidence type="ECO:0000259" key="10">
    <source>
        <dbReference type="PROSITE" id="PS50262"/>
    </source>
</evidence>
<dbReference type="KEGG" id="gsh:117348156"/>
<evidence type="ECO:0000313" key="11">
    <source>
        <dbReference type="Proteomes" id="UP000515159"/>
    </source>
</evidence>
<sequence>MSKNNRTLVTEFLLAGLTDDASLQIVLFVFFLHVYMFTLLGNVGIILLIRVASQLHTPMYFFLTHLSFIDACYSSSITPNTLSNLLKERKVISIKDCGVQLCVFTFCGSAECLLLGVMAYDRYVAICKPFHYILIMNNTFCIQLVTSAYIVSLCNALIHTICTFHLSFCESNVINHFYCDVPPLLELSCSDTTVNELVLIVVVGLSGIVSLLSILISYVYILTNILRIDSTKGKLKAFSTCSSHFTAVAILYGTIIFMYLRPNSSYSNHDKVVSVFYTMAIPMLNPLIYTLRNQDVKGALRNIVKQRLRAH</sequence>
<evidence type="ECO:0000256" key="2">
    <source>
        <dbReference type="ARBA" id="ARBA00022692"/>
    </source>
</evidence>
<dbReference type="PROSITE" id="PS50262">
    <property type="entry name" value="G_PROTEIN_RECEP_F1_2"/>
    <property type="match status" value="1"/>
</dbReference>
<dbReference type="CDD" id="cd15230">
    <property type="entry name" value="7tmA_OR5-like"/>
    <property type="match status" value="1"/>
</dbReference>
<keyword evidence="9" id="KW-0552">Olfaction</keyword>